<dbReference type="AlphaFoldDB" id="A0A2C6BCW6"/>
<organism evidence="1 2">
    <name type="scientific">Fusobacterium nucleatum subsp. polymorphum</name>
    <name type="common">Fusobacterium polymorphum</name>
    <dbReference type="NCBI Taxonomy" id="76857"/>
    <lineage>
        <taxon>Bacteria</taxon>
        <taxon>Fusobacteriati</taxon>
        <taxon>Fusobacteriota</taxon>
        <taxon>Fusobacteriia</taxon>
        <taxon>Fusobacteriales</taxon>
        <taxon>Fusobacteriaceae</taxon>
        <taxon>Fusobacterium</taxon>
    </lineage>
</organism>
<accession>A0A2C6BCW6</accession>
<gene>
    <name evidence="1" type="ORF">CBG52_11330</name>
</gene>
<comment type="caution">
    <text evidence="1">The sequence shown here is derived from an EMBL/GenBank/DDBJ whole genome shotgun (WGS) entry which is preliminary data.</text>
</comment>
<evidence type="ECO:0000313" key="1">
    <source>
        <dbReference type="EMBL" id="PHI04346.1"/>
    </source>
</evidence>
<proteinExistence type="predicted"/>
<evidence type="ECO:0000313" key="2">
    <source>
        <dbReference type="Proteomes" id="UP000221504"/>
    </source>
</evidence>
<dbReference type="RefSeq" id="WP_099011830.1">
    <property type="nucleotide sequence ID" value="NZ_CP077154.1"/>
</dbReference>
<dbReference type="Proteomes" id="UP000221504">
    <property type="component" value="Unassembled WGS sequence"/>
</dbReference>
<name>A0A2C6BCW6_FUSNP</name>
<reference evidence="1 2" key="1">
    <citation type="submission" date="2017-06" db="EMBL/GenBank/DDBJ databases">
        <title>Draft genome sequence of Fusobacterium nucleatum subsp. polymorphum KCOM 1267 (=ChDC F290).</title>
        <authorList>
            <person name="Kook J.-K."/>
            <person name="Park S.-N."/>
            <person name="Lim Y.K."/>
            <person name="Roh H."/>
        </authorList>
    </citation>
    <scope>NUCLEOTIDE SEQUENCE [LARGE SCALE GENOMIC DNA]</scope>
    <source>
        <strain evidence="2">KCOM 1267(ChDC F290)</strain>
    </source>
</reference>
<dbReference type="EMBL" id="NIRM01000004">
    <property type="protein sequence ID" value="PHI04346.1"/>
    <property type="molecule type" value="Genomic_DNA"/>
</dbReference>
<sequence length="115" mass="13660">MLKAKFIDKILEVMQEEADRIWVDSKEVTVCFKDSKDVEGNAEILKHIYTLKLNEAVGEYRISIDYELKTIEIHRKSSFVCLRNFNSCNNKIWTAILEDLEKDRKEKQCNIKFRN</sequence>
<protein>
    <submittedName>
        <fullName evidence="1">Uncharacterized protein</fullName>
    </submittedName>
</protein>